<feature type="domain" description="Lipid/polyisoprenoid-binding YceI-like" evidence="2">
    <location>
        <begin position="25"/>
        <end position="202"/>
    </location>
</feature>
<dbReference type="PANTHER" id="PTHR34406:SF1">
    <property type="entry name" value="PROTEIN YCEI"/>
    <property type="match status" value="1"/>
</dbReference>
<dbReference type="SUPFAM" id="SSF101874">
    <property type="entry name" value="YceI-like"/>
    <property type="match status" value="1"/>
</dbReference>
<evidence type="ECO:0000313" key="4">
    <source>
        <dbReference type="Proteomes" id="UP001597112"/>
    </source>
</evidence>
<feature type="signal peptide" evidence="1">
    <location>
        <begin position="1"/>
        <end position="18"/>
    </location>
</feature>
<accession>A0ABW3K6F3</accession>
<keyword evidence="4" id="KW-1185">Reference proteome</keyword>
<name>A0ABW3K6F3_9BACT</name>
<evidence type="ECO:0000259" key="2">
    <source>
        <dbReference type="SMART" id="SM00867"/>
    </source>
</evidence>
<dbReference type="Proteomes" id="UP001597112">
    <property type="component" value="Unassembled WGS sequence"/>
</dbReference>
<dbReference type="Gene3D" id="2.40.128.110">
    <property type="entry name" value="Lipid/polyisoprenoid-binding, YceI-like"/>
    <property type="match status" value="1"/>
</dbReference>
<keyword evidence="1" id="KW-0732">Signal</keyword>
<dbReference type="InterPro" id="IPR036761">
    <property type="entry name" value="TTHA0802/YceI-like_sf"/>
</dbReference>
<sequence length="203" mass="22312">MKTSILALVVLVTLSALTLRDPGTSYPVDVRQSSMRWAGYYLFSFGEHNGTINLKKGELIVTDNQLTGGSFEIDMNSIKNLDMAANNGGDDLVNHLKSDDFFSTEKFPAAFFEIMKVEPIKDATGDQPNVHITGTLTLKGVKNTLKIPATVKHSGSTITAHSKFKFDRTKWNVRYSSEKFFSDVGDSAISDAIGIELNVRATK</sequence>
<proteinExistence type="predicted"/>
<reference evidence="4" key="1">
    <citation type="journal article" date="2019" name="Int. J. Syst. Evol. Microbiol.">
        <title>The Global Catalogue of Microorganisms (GCM) 10K type strain sequencing project: providing services to taxonomists for standard genome sequencing and annotation.</title>
        <authorList>
            <consortium name="The Broad Institute Genomics Platform"/>
            <consortium name="The Broad Institute Genome Sequencing Center for Infectious Disease"/>
            <person name="Wu L."/>
            <person name="Ma J."/>
        </authorList>
    </citation>
    <scope>NUCLEOTIDE SEQUENCE [LARGE SCALE GENOMIC DNA]</scope>
    <source>
        <strain evidence="4">CCUG 58938</strain>
    </source>
</reference>
<dbReference type="RefSeq" id="WP_377582239.1">
    <property type="nucleotide sequence ID" value="NZ_JBHTKA010000008.1"/>
</dbReference>
<dbReference type="PANTHER" id="PTHR34406">
    <property type="entry name" value="PROTEIN YCEI"/>
    <property type="match status" value="1"/>
</dbReference>
<evidence type="ECO:0000256" key="1">
    <source>
        <dbReference type="SAM" id="SignalP"/>
    </source>
</evidence>
<evidence type="ECO:0000313" key="3">
    <source>
        <dbReference type="EMBL" id="MFD1001822.1"/>
    </source>
</evidence>
<gene>
    <name evidence="3" type="ORF">ACFQ21_21030</name>
</gene>
<protein>
    <submittedName>
        <fullName evidence="3">YceI family protein</fullName>
    </submittedName>
</protein>
<dbReference type="Pfam" id="PF04264">
    <property type="entry name" value="YceI"/>
    <property type="match status" value="1"/>
</dbReference>
<organism evidence="3 4">
    <name type="scientific">Ohtaekwangia kribbensis</name>
    <dbReference type="NCBI Taxonomy" id="688913"/>
    <lineage>
        <taxon>Bacteria</taxon>
        <taxon>Pseudomonadati</taxon>
        <taxon>Bacteroidota</taxon>
        <taxon>Cytophagia</taxon>
        <taxon>Cytophagales</taxon>
        <taxon>Fulvivirgaceae</taxon>
        <taxon>Ohtaekwangia</taxon>
    </lineage>
</organism>
<dbReference type="SMART" id="SM00867">
    <property type="entry name" value="YceI"/>
    <property type="match status" value="1"/>
</dbReference>
<comment type="caution">
    <text evidence="3">The sequence shown here is derived from an EMBL/GenBank/DDBJ whole genome shotgun (WGS) entry which is preliminary data.</text>
</comment>
<dbReference type="EMBL" id="JBHTKA010000008">
    <property type="protein sequence ID" value="MFD1001822.1"/>
    <property type="molecule type" value="Genomic_DNA"/>
</dbReference>
<feature type="chain" id="PRO_5046243482" evidence="1">
    <location>
        <begin position="19"/>
        <end position="203"/>
    </location>
</feature>
<dbReference type="InterPro" id="IPR007372">
    <property type="entry name" value="Lipid/polyisoprenoid-bd_YceI"/>
</dbReference>